<dbReference type="PIRSF" id="PIRSF000770">
    <property type="entry name" value="RNA_pol_sigma-SigE/K"/>
    <property type="match status" value="1"/>
</dbReference>
<evidence type="ECO:0000259" key="7">
    <source>
        <dbReference type="PROSITE" id="PS00716"/>
    </source>
</evidence>
<dbReference type="InterPro" id="IPR007627">
    <property type="entry name" value="RNA_pol_sigma70_r2"/>
</dbReference>
<comment type="caution">
    <text evidence="8">The sequence shown here is derived from an EMBL/GenBank/DDBJ whole genome shotgun (WGS) entry which is preliminary data.</text>
</comment>
<reference evidence="8 9" key="1">
    <citation type="submission" date="2019-01" db="EMBL/GenBank/DDBJ databases">
        <title>Insights into ecological role of a new deltaproteobacterial order Candidatus Sinidesulfobacterales (Sva0485) by metagenomics and metatranscriptomics.</title>
        <authorList>
            <person name="Tan S."/>
            <person name="Liu J."/>
            <person name="Fang Y."/>
            <person name="Hedlund B."/>
            <person name="Lian Z.-H."/>
            <person name="Huang L.-Y."/>
            <person name="Li J.-T."/>
            <person name="Huang L.-N."/>
            <person name="Li W.-J."/>
            <person name="Jiang H.-C."/>
            <person name="Dong H.-L."/>
            <person name="Shu W.-S."/>
        </authorList>
    </citation>
    <scope>NUCLEOTIDE SEQUENCE [LARGE SCALE GENOMIC DNA]</scope>
    <source>
        <strain evidence="8">AP4</strain>
    </source>
</reference>
<dbReference type="GO" id="GO:0003677">
    <property type="term" value="F:DNA binding"/>
    <property type="evidence" value="ECO:0007669"/>
    <property type="project" value="UniProtKB-KW"/>
</dbReference>
<evidence type="ECO:0000313" key="8">
    <source>
        <dbReference type="EMBL" id="RZV38032.1"/>
    </source>
</evidence>
<evidence type="ECO:0000313" key="9">
    <source>
        <dbReference type="Proteomes" id="UP000322454"/>
    </source>
</evidence>
<evidence type="ECO:0000259" key="6">
    <source>
        <dbReference type="PROSITE" id="PS00715"/>
    </source>
</evidence>
<keyword evidence="1 5" id="KW-0805">Transcription regulation</keyword>
<dbReference type="EMBL" id="SHMQ01000025">
    <property type="protein sequence ID" value="RZV38032.1"/>
    <property type="molecule type" value="Genomic_DNA"/>
</dbReference>
<evidence type="ECO:0000256" key="3">
    <source>
        <dbReference type="ARBA" id="ARBA00023125"/>
    </source>
</evidence>
<dbReference type="NCBIfam" id="TIGR02937">
    <property type="entry name" value="sigma70-ECF"/>
    <property type="match status" value="1"/>
</dbReference>
<dbReference type="InterPro" id="IPR007630">
    <property type="entry name" value="RNA_pol_sigma70_r4"/>
</dbReference>
<dbReference type="InterPro" id="IPR013324">
    <property type="entry name" value="RNA_pol_sigma_r3/r4-like"/>
</dbReference>
<keyword evidence="4 5" id="KW-0804">Transcription</keyword>
<evidence type="ECO:0000256" key="5">
    <source>
        <dbReference type="RuleBase" id="RU362124"/>
    </source>
</evidence>
<dbReference type="GO" id="GO:0003899">
    <property type="term" value="F:DNA-directed RNA polymerase activity"/>
    <property type="evidence" value="ECO:0007669"/>
    <property type="project" value="InterPro"/>
</dbReference>
<keyword evidence="3 5" id="KW-0238">DNA-binding</keyword>
<dbReference type="AlphaFoldDB" id="A0A520XA61"/>
<evidence type="ECO:0000256" key="4">
    <source>
        <dbReference type="ARBA" id="ARBA00023163"/>
    </source>
</evidence>
<dbReference type="Pfam" id="PF04542">
    <property type="entry name" value="Sigma70_r2"/>
    <property type="match status" value="1"/>
</dbReference>
<name>A0A520XA61_9DELT</name>
<gene>
    <name evidence="8" type="ORF">EVJ48_07890</name>
</gene>
<dbReference type="PRINTS" id="PR00046">
    <property type="entry name" value="SIGMA70FCT"/>
</dbReference>
<dbReference type="Pfam" id="PF04539">
    <property type="entry name" value="Sigma70_r3"/>
    <property type="match status" value="1"/>
</dbReference>
<dbReference type="PROSITE" id="PS00716">
    <property type="entry name" value="SIGMA70_2"/>
    <property type="match status" value="1"/>
</dbReference>
<sequence length="236" mass="27654">MQKIDEKSKKLIEENFNLVNKVANFMSLKFNGVINKDDIIEYGIFGLIDAAIKFDPSKNENFRFYAMTRIKGTILDNVRKLDYMPRNVRELSGRIEKVYAKLEQKFGRMPSDEEIAEELNIGMDELNEMFYKIRGASFLNDKDFISMDKPKSETLDTIESKEPSAIDALLKEEKKNILMKYIDMLEDVEKNVLMMYYYDELTLKEIGHILNLTESRICQIHSKSILKLRSKLKAYE</sequence>
<dbReference type="CDD" id="cd06171">
    <property type="entry name" value="Sigma70_r4"/>
    <property type="match status" value="1"/>
</dbReference>
<dbReference type="Proteomes" id="UP000322454">
    <property type="component" value="Unassembled WGS sequence"/>
</dbReference>
<dbReference type="NCBIfam" id="TIGR02479">
    <property type="entry name" value="FliA_WhiG"/>
    <property type="match status" value="1"/>
</dbReference>
<dbReference type="Gene3D" id="1.10.1740.10">
    <property type="match status" value="1"/>
</dbReference>
<dbReference type="SUPFAM" id="SSF88946">
    <property type="entry name" value="Sigma2 domain of RNA polymerase sigma factors"/>
    <property type="match status" value="1"/>
</dbReference>
<dbReference type="InterPro" id="IPR014284">
    <property type="entry name" value="RNA_pol_sigma-70_dom"/>
</dbReference>
<feature type="domain" description="RNA polymerase sigma-70" evidence="6">
    <location>
        <begin position="38"/>
        <end position="51"/>
    </location>
</feature>
<dbReference type="GO" id="GO:0016987">
    <property type="term" value="F:sigma factor activity"/>
    <property type="evidence" value="ECO:0007669"/>
    <property type="project" value="UniProtKB-KW"/>
</dbReference>
<dbReference type="InterPro" id="IPR012845">
    <property type="entry name" value="RNA_pol_sigma_FliA_WhiG"/>
</dbReference>
<evidence type="ECO:0000256" key="2">
    <source>
        <dbReference type="ARBA" id="ARBA00023082"/>
    </source>
</evidence>
<dbReference type="InterPro" id="IPR013325">
    <property type="entry name" value="RNA_pol_sigma_r2"/>
</dbReference>
<protein>
    <recommendedName>
        <fullName evidence="5">RNA polymerase sigma factor</fullName>
    </recommendedName>
</protein>
<dbReference type="SUPFAM" id="SSF88659">
    <property type="entry name" value="Sigma3 and sigma4 domains of RNA polymerase sigma factors"/>
    <property type="match status" value="2"/>
</dbReference>
<dbReference type="Pfam" id="PF04545">
    <property type="entry name" value="Sigma70_r4"/>
    <property type="match status" value="1"/>
</dbReference>
<keyword evidence="2 5" id="KW-0731">Sigma factor</keyword>
<organism evidence="8 9">
    <name type="scientific">Candidatus Acidulodesulfobacterium acidiphilum</name>
    <dbReference type="NCBI Taxonomy" id="2597224"/>
    <lineage>
        <taxon>Bacteria</taxon>
        <taxon>Deltaproteobacteria</taxon>
        <taxon>Candidatus Acidulodesulfobacterales</taxon>
        <taxon>Candidatus Acidulodesulfobacterium</taxon>
    </lineage>
</organism>
<feature type="domain" description="RNA polymerase sigma-70" evidence="7">
    <location>
        <begin position="202"/>
        <end position="228"/>
    </location>
</feature>
<dbReference type="PANTHER" id="PTHR30385:SF7">
    <property type="entry name" value="RNA POLYMERASE SIGMA FACTOR FLIA"/>
    <property type="match status" value="1"/>
</dbReference>
<dbReference type="InterPro" id="IPR007624">
    <property type="entry name" value="RNA_pol_sigma70_r3"/>
</dbReference>
<dbReference type="Gene3D" id="1.20.140.160">
    <property type="match status" value="1"/>
</dbReference>
<accession>A0A520XA61</accession>
<dbReference type="PANTHER" id="PTHR30385">
    <property type="entry name" value="SIGMA FACTOR F FLAGELLAR"/>
    <property type="match status" value="1"/>
</dbReference>
<dbReference type="InterPro" id="IPR000943">
    <property type="entry name" value="RNA_pol_sigma70"/>
</dbReference>
<comment type="function">
    <text evidence="5">Sigma factors are initiation factors that promote the attachment of RNA polymerase to specific initiation sites and are then released.</text>
</comment>
<dbReference type="PROSITE" id="PS00715">
    <property type="entry name" value="SIGMA70_1"/>
    <property type="match status" value="1"/>
</dbReference>
<comment type="similarity">
    <text evidence="5">Belongs to the sigma-70 factor family.</text>
</comment>
<proteinExistence type="inferred from homology"/>
<evidence type="ECO:0000256" key="1">
    <source>
        <dbReference type="ARBA" id="ARBA00023015"/>
    </source>
</evidence>
<dbReference type="GO" id="GO:0006352">
    <property type="term" value="P:DNA-templated transcription initiation"/>
    <property type="evidence" value="ECO:0007669"/>
    <property type="project" value="InterPro"/>
</dbReference>